<protein>
    <submittedName>
        <fullName evidence="2">NhaP-type Na+/H+ or K+/H+ antiporter</fullName>
    </submittedName>
</protein>
<dbReference type="Proteomes" id="UP000517315">
    <property type="component" value="Unassembled WGS sequence"/>
</dbReference>
<comment type="caution">
    <text evidence="2">The sequence shown here is derived from an EMBL/GenBank/DDBJ whole genome shotgun (WGS) entry which is preliminary data.</text>
</comment>
<feature type="transmembrane region" description="Helical" evidence="1">
    <location>
        <begin position="30"/>
        <end position="49"/>
    </location>
</feature>
<evidence type="ECO:0000313" key="2">
    <source>
        <dbReference type="EMBL" id="MBA8917437.1"/>
    </source>
</evidence>
<dbReference type="EMBL" id="JACJIG010000002">
    <property type="protein sequence ID" value="MBA8917437.1"/>
    <property type="molecule type" value="Genomic_DNA"/>
</dbReference>
<keyword evidence="1" id="KW-0812">Transmembrane</keyword>
<keyword evidence="1" id="KW-0472">Membrane</keyword>
<sequence length="62" mass="7408">MIKKEVFQIVLFTVLLAIFLYQGVQRDFPFEYLITLVVCYVAVIVYRIIKVMKYKKEQSTVK</sequence>
<feature type="transmembrane region" description="Helical" evidence="1">
    <location>
        <begin position="7"/>
        <end position="24"/>
    </location>
</feature>
<evidence type="ECO:0000256" key="1">
    <source>
        <dbReference type="SAM" id="Phobius"/>
    </source>
</evidence>
<name>A0ABR6AZY1_9BACI</name>
<keyword evidence="1" id="KW-1133">Transmembrane helix</keyword>
<proteinExistence type="predicted"/>
<organism evidence="2 3">
    <name type="scientific">Bacillus aerius</name>
    <dbReference type="NCBI Taxonomy" id="293388"/>
    <lineage>
        <taxon>Bacteria</taxon>
        <taxon>Bacillati</taxon>
        <taxon>Bacillota</taxon>
        <taxon>Bacilli</taxon>
        <taxon>Bacillales</taxon>
        <taxon>Bacillaceae</taxon>
        <taxon>Bacillus</taxon>
    </lineage>
</organism>
<reference evidence="2 3" key="1">
    <citation type="submission" date="2020-08" db="EMBL/GenBank/DDBJ databases">
        <title>Functional genomics of gut bacteria from endangered species of beetles.</title>
        <authorList>
            <person name="Carlos-Shanley C."/>
        </authorList>
    </citation>
    <scope>NUCLEOTIDE SEQUENCE [LARGE SCALE GENOMIC DNA]</scope>
    <source>
        <strain evidence="2 3">S00152</strain>
    </source>
</reference>
<evidence type="ECO:0000313" key="3">
    <source>
        <dbReference type="Proteomes" id="UP000517315"/>
    </source>
</evidence>
<keyword evidence="3" id="KW-1185">Reference proteome</keyword>
<gene>
    <name evidence="2" type="ORF">HNP39_001158</name>
</gene>
<accession>A0ABR6AZY1</accession>